<evidence type="ECO:0000313" key="2">
    <source>
        <dbReference type="EMBL" id="MCI96076.1"/>
    </source>
</evidence>
<evidence type="ECO:0000313" key="3">
    <source>
        <dbReference type="Proteomes" id="UP000265520"/>
    </source>
</evidence>
<keyword evidence="3" id="KW-1185">Reference proteome</keyword>
<feature type="region of interest" description="Disordered" evidence="1">
    <location>
        <begin position="1"/>
        <end position="52"/>
    </location>
</feature>
<evidence type="ECO:0000256" key="1">
    <source>
        <dbReference type="SAM" id="MobiDB-lite"/>
    </source>
</evidence>
<accession>A0A392W6Y1</accession>
<dbReference type="Proteomes" id="UP000265520">
    <property type="component" value="Unassembled WGS sequence"/>
</dbReference>
<dbReference type="EMBL" id="LXQA011405420">
    <property type="protein sequence ID" value="MCI96076.1"/>
    <property type="molecule type" value="Genomic_DNA"/>
</dbReference>
<name>A0A392W6Y1_9FABA</name>
<feature type="compositionally biased region" description="Basic and acidic residues" evidence="1">
    <location>
        <begin position="21"/>
        <end position="52"/>
    </location>
</feature>
<dbReference type="AlphaFoldDB" id="A0A392W6Y1"/>
<proteinExistence type="predicted"/>
<protein>
    <submittedName>
        <fullName evidence="2">Uncharacterized protein</fullName>
    </submittedName>
</protein>
<comment type="caution">
    <text evidence="2">The sequence shown here is derived from an EMBL/GenBank/DDBJ whole genome shotgun (WGS) entry which is preliminary data.</text>
</comment>
<organism evidence="2 3">
    <name type="scientific">Trifolium medium</name>
    <dbReference type="NCBI Taxonomy" id="97028"/>
    <lineage>
        <taxon>Eukaryota</taxon>
        <taxon>Viridiplantae</taxon>
        <taxon>Streptophyta</taxon>
        <taxon>Embryophyta</taxon>
        <taxon>Tracheophyta</taxon>
        <taxon>Spermatophyta</taxon>
        <taxon>Magnoliopsida</taxon>
        <taxon>eudicotyledons</taxon>
        <taxon>Gunneridae</taxon>
        <taxon>Pentapetalae</taxon>
        <taxon>rosids</taxon>
        <taxon>fabids</taxon>
        <taxon>Fabales</taxon>
        <taxon>Fabaceae</taxon>
        <taxon>Papilionoideae</taxon>
        <taxon>50 kb inversion clade</taxon>
        <taxon>NPAAA clade</taxon>
        <taxon>Hologalegina</taxon>
        <taxon>IRL clade</taxon>
        <taxon>Trifolieae</taxon>
        <taxon>Trifolium</taxon>
    </lineage>
</organism>
<reference evidence="2 3" key="1">
    <citation type="journal article" date="2018" name="Front. Plant Sci.">
        <title>Red Clover (Trifolium pratense) and Zigzag Clover (T. medium) - A Picture of Genomic Similarities and Differences.</title>
        <authorList>
            <person name="Dluhosova J."/>
            <person name="Istvanek J."/>
            <person name="Nedelnik J."/>
            <person name="Repkova J."/>
        </authorList>
    </citation>
    <scope>NUCLEOTIDE SEQUENCE [LARGE SCALE GENOMIC DNA]</scope>
    <source>
        <strain evidence="3">cv. 10/8</strain>
        <tissue evidence="2">Leaf</tissue>
    </source>
</reference>
<feature type="non-terminal residue" evidence="2">
    <location>
        <position position="52"/>
    </location>
</feature>
<sequence>MVPPAPNMDLYKPRKRKRTVKTSEEQEPKKNEMKKEDVTTSEKQKEDTAGEE</sequence>